<evidence type="ECO:0000256" key="4">
    <source>
        <dbReference type="ARBA" id="ARBA00023180"/>
    </source>
</evidence>
<organism evidence="8 9">
    <name type="scientific">Ameiurus melas</name>
    <name type="common">Black bullhead</name>
    <name type="synonym">Silurus melas</name>
    <dbReference type="NCBI Taxonomy" id="219545"/>
    <lineage>
        <taxon>Eukaryota</taxon>
        <taxon>Metazoa</taxon>
        <taxon>Chordata</taxon>
        <taxon>Craniata</taxon>
        <taxon>Vertebrata</taxon>
        <taxon>Euteleostomi</taxon>
        <taxon>Actinopterygii</taxon>
        <taxon>Neopterygii</taxon>
        <taxon>Teleostei</taxon>
        <taxon>Ostariophysi</taxon>
        <taxon>Siluriformes</taxon>
        <taxon>Ictaluridae</taxon>
        <taxon>Ameiurus</taxon>
    </lineage>
</organism>
<dbReference type="Proteomes" id="UP000593565">
    <property type="component" value="Unassembled WGS sequence"/>
</dbReference>
<proteinExistence type="predicted"/>
<feature type="compositionally biased region" description="Polar residues" evidence="5">
    <location>
        <begin position="304"/>
        <end position="315"/>
    </location>
</feature>
<dbReference type="InterPro" id="IPR015631">
    <property type="entry name" value="CD2/SLAM_rcpt"/>
</dbReference>
<dbReference type="InterPro" id="IPR036179">
    <property type="entry name" value="Ig-like_dom_sf"/>
</dbReference>
<dbReference type="SUPFAM" id="SSF48726">
    <property type="entry name" value="Immunoglobulin"/>
    <property type="match status" value="1"/>
</dbReference>
<dbReference type="AlphaFoldDB" id="A0A7J6A0Z8"/>
<evidence type="ECO:0000256" key="5">
    <source>
        <dbReference type="SAM" id="MobiDB-lite"/>
    </source>
</evidence>
<feature type="region of interest" description="Disordered" evidence="5">
    <location>
        <begin position="304"/>
        <end position="348"/>
    </location>
</feature>
<name>A0A7J6A0Z8_AMEME</name>
<dbReference type="GO" id="GO:0016020">
    <property type="term" value="C:membrane"/>
    <property type="evidence" value="ECO:0007669"/>
    <property type="project" value="UniProtKB-SubCell"/>
</dbReference>
<dbReference type="Gene3D" id="2.60.40.10">
    <property type="entry name" value="Immunoglobulins"/>
    <property type="match status" value="2"/>
</dbReference>
<evidence type="ECO:0000256" key="6">
    <source>
        <dbReference type="SAM" id="Phobius"/>
    </source>
</evidence>
<evidence type="ECO:0000313" key="8">
    <source>
        <dbReference type="EMBL" id="KAF4076565.1"/>
    </source>
</evidence>
<protein>
    <submittedName>
        <fullName evidence="8">Uncharacterized protein</fullName>
    </submittedName>
</protein>
<feature type="transmembrane region" description="Helical" evidence="6">
    <location>
        <begin position="226"/>
        <end position="253"/>
    </location>
</feature>
<keyword evidence="4" id="KW-0325">Glycoprotein</keyword>
<dbReference type="PANTHER" id="PTHR12080:SF56">
    <property type="entry name" value="NATURAL KILLER CELL RECEPTOR 2B4"/>
    <property type="match status" value="1"/>
</dbReference>
<feature type="signal peptide" evidence="7">
    <location>
        <begin position="1"/>
        <end position="21"/>
    </location>
</feature>
<comment type="caution">
    <text evidence="8">The sequence shown here is derived from an EMBL/GenBank/DDBJ whole genome shotgun (WGS) entry which is preliminary data.</text>
</comment>
<keyword evidence="3 6" id="KW-0472">Membrane</keyword>
<dbReference type="InterPro" id="IPR013783">
    <property type="entry name" value="Ig-like_fold"/>
</dbReference>
<evidence type="ECO:0000256" key="1">
    <source>
        <dbReference type="ARBA" id="ARBA00004370"/>
    </source>
</evidence>
<keyword evidence="2 7" id="KW-0732">Signal</keyword>
<evidence type="ECO:0000256" key="7">
    <source>
        <dbReference type="SAM" id="SignalP"/>
    </source>
</evidence>
<gene>
    <name evidence="8" type="ORF">AMELA_G00216490</name>
</gene>
<dbReference type="PANTHER" id="PTHR12080">
    <property type="entry name" value="SIGNALING LYMPHOCYTIC ACTIVATION MOLECULE"/>
    <property type="match status" value="1"/>
</dbReference>
<evidence type="ECO:0000256" key="2">
    <source>
        <dbReference type="ARBA" id="ARBA00022729"/>
    </source>
</evidence>
<accession>A0A7J6A0Z8</accession>
<keyword evidence="9" id="KW-1185">Reference proteome</keyword>
<dbReference type="EMBL" id="JAAGNN010000019">
    <property type="protein sequence ID" value="KAF4076565.1"/>
    <property type="molecule type" value="Genomic_DNA"/>
</dbReference>
<sequence>MMAAAMRLVFFLFMLVQITVSENYLKFWKLVNSSVQLDVQKKDYKFDDVVWLFNKEKHIVKYSNESGRIRYYPDYKGRVEFNKKTHSLTLMNLQKHDSGLYDAEAEHYERDTIAKYQLYVLDPVEDPVLSVSLHQSNDTCNVTLTCEAQNLSITHVCYNDNCDMKNVETRGDSSLSISLYSSNSFIICNHSNPVSWKNHTLKMEKVKHLCPSEEDKEKLMDSETSWPAIIIIIIIIGVVMLLVLICSTGYAIYKMRTRRRTDSGNTVYEEVKGDKKAESIKMSENLETPGTVYCTVGKPAQAYSNDESTVSTANPGSKEMDPGEVNPDDSNLYDTPDKDQGARSNYNGAEFSIPQTIYATVNKAGKPM</sequence>
<keyword evidence="6" id="KW-1133">Transmembrane helix</keyword>
<feature type="chain" id="PRO_5029541879" evidence="7">
    <location>
        <begin position="22"/>
        <end position="368"/>
    </location>
</feature>
<evidence type="ECO:0000313" key="9">
    <source>
        <dbReference type="Proteomes" id="UP000593565"/>
    </source>
</evidence>
<evidence type="ECO:0000256" key="3">
    <source>
        <dbReference type="ARBA" id="ARBA00023136"/>
    </source>
</evidence>
<comment type="subcellular location">
    <subcellularLocation>
        <location evidence="1">Membrane</location>
    </subcellularLocation>
</comment>
<reference evidence="8 9" key="1">
    <citation type="submission" date="2020-02" db="EMBL/GenBank/DDBJ databases">
        <title>A chromosome-scale genome assembly of the black bullhead catfish (Ameiurus melas).</title>
        <authorList>
            <person name="Wen M."/>
            <person name="Zham M."/>
            <person name="Cabau C."/>
            <person name="Klopp C."/>
            <person name="Donnadieu C."/>
            <person name="Roques C."/>
            <person name="Bouchez O."/>
            <person name="Lampietro C."/>
            <person name="Jouanno E."/>
            <person name="Herpin A."/>
            <person name="Louis A."/>
            <person name="Berthelot C."/>
            <person name="Parey E."/>
            <person name="Roest-Crollius H."/>
            <person name="Braasch I."/>
            <person name="Postlethwait J."/>
            <person name="Robinson-Rechavi M."/>
            <person name="Echchiki A."/>
            <person name="Begum T."/>
            <person name="Montfort J."/>
            <person name="Schartl M."/>
            <person name="Bobe J."/>
            <person name="Guiguen Y."/>
        </authorList>
    </citation>
    <scope>NUCLEOTIDE SEQUENCE [LARGE SCALE GENOMIC DNA]</scope>
    <source>
        <strain evidence="8">M_S1</strain>
        <tissue evidence="8">Blood</tissue>
    </source>
</reference>
<keyword evidence="6" id="KW-0812">Transmembrane</keyword>